<dbReference type="PANTHER" id="PTHR13108:SF10">
    <property type="entry name" value="CONDENSIN COMPLEX SUBUNIT 2"/>
    <property type="match status" value="1"/>
</dbReference>
<accession>A0A540KV63</accession>
<dbReference type="GO" id="GO:0003682">
    <property type="term" value="F:chromatin binding"/>
    <property type="evidence" value="ECO:0007669"/>
    <property type="project" value="TreeGrafter"/>
</dbReference>
<organism evidence="2 3">
    <name type="scientific">Malus baccata</name>
    <name type="common">Siberian crab apple</name>
    <name type="synonym">Pyrus baccata</name>
    <dbReference type="NCBI Taxonomy" id="106549"/>
    <lineage>
        <taxon>Eukaryota</taxon>
        <taxon>Viridiplantae</taxon>
        <taxon>Streptophyta</taxon>
        <taxon>Embryophyta</taxon>
        <taxon>Tracheophyta</taxon>
        <taxon>Spermatophyta</taxon>
        <taxon>Magnoliopsida</taxon>
        <taxon>eudicotyledons</taxon>
        <taxon>Gunneridae</taxon>
        <taxon>Pentapetalae</taxon>
        <taxon>rosids</taxon>
        <taxon>fabids</taxon>
        <taxon>Rosales</taxon>
        <taxon>Rosaceae</taxon>
        <taxon>Amygdaloideae</taxon>
        <taxon>Maleae</taxon>
        <taxon>Malus</taxon>
    </lineage>
</organism>
<keyword evidence="3" id="KW-1185">Reference proteome</keyword>
<sequence>MAEATSPKPPAAPRNTESTSNRPHSPISPLFVLGSNDDQLERAQARAAGIRRKAATVAAHSSPPDDCLTREQIIKLFQECIKLARESVHNAVIGIEWLGKFYIGSRVENLLESTLEDDHVSNKQGREKESERKWNPPSKLLKKFDVTLVADPLYHQTSAQLNEGGAKGLLLNNLGVYGGRQVLFDAYEVPGKCRSCSLHSNALELIDLSFAKGE</sequence>
<dbReference type="InterPro" id="IPR022816">
    <property type="entry name" value="Condensin_barren_su2"/>
</dbReference>
<evidence type="ECO:0000256" key="1">
    <source>
        <dbReference type="SAM" id="MobiDB-lite"/>
    </source>
</evidence>
<reference evidence="2 3" key="1">
    <citation type="journal article" date="2019" name="G3 (Bethesda)">
        <title>Sequencing of a Wild Apple (Malus baccata) Genome Unravels the Differences Between Cultivated and Wild Apple Species Regarding Disease Resistance and Cold Tolerance.</title>
        <authorList>
            <person name="Chen X."/>
        </authorList>
    </citation>
    <scope>NUCLEOTIDE SEQUENCE [LARGE SCALE GENOMIC DNA]</scope>
    <source>
        <strain evidence="3">cv. Shandingzi</strain>
        <tissue evidence="2">Leaves</tissue>
    </source>
</reference>
<feature type="region of interest" description="Disordered" evidence="1">
    <location>
        <begin position="1"/>
        <end position="30"/>
    </location>
</feature>
<dbReference type="GO" id="GO:0000796">
    <property type="term" value="C:condensin complex"/>
    <property type="evidence" value="ECO:0007669"/>
    <property type="project" value="InterPro"/>
</dbReference>
<comment type="caution">
    <text evidence="2">The sequence shown here is derived from an EMBL/GenBank/DDBJ whole genome shotgun (WGS) entry which is preliminary data.</text>
</comment>
<protein>
    <submittedName>
        <fullName evidence="2">Uncharacterized protein</fullName>
    </submittedName>
</protein>
<dbReference type="AlphaFoldDB" id="A0A540KV63"/>
<dbReference type="Proteomes" id="UP000315295">
    <property type="component" value="Unassembled WGS sequence"/>
</dbReference>
<dbReference type="Pfam" id="PF05786">
    <property type="entry name" value="Cnd2"/>
    <property type="match status" value="1"/>
</dbReference>
<gene>
    <name evidence="2" type="ORF">C1H46_036344</name>
</gene>
<evidence type="ECO:0000313" key="3">
    <source>
        <dbReference type="Proteomes" id="UP000315295"/>
    </source>
</evidence>
<name>A0A540KV63_MALBA</name>
<dbReference type="GO" id="GO:0007076">
    <property type="term" value="P:mitotic chromosome condensation"/>
    <property type="evidence" value="ECO:0007669"/>
    <property type="project" value="InterPro"/>
</dbReference>
<dbReference type="STRING" id="106549.A0A540KV63"/>
<dbReference type="EMBL" id="VIEB01000927">
    <property type="protein sequence ID" value="TQD78114.1"/>
    <property type="molecule type" value="Genomic_DNA"/>
</dbReference>
<dbReference type="PANTHER" id="PTHR13108">
    <property type="entry name" value="CONDENSIN COMPLEX SUBUNIT 2"/>
    <property type="match status" value="1"/>
</dbReference>
<proteinExistence type="predicted"/>
<evidence type="ECO:0000313" key="2">
    <source>
        <dbReference type="EMBL" id="TQD78114.1"/>
    </source>
</evidence>